<evidence type="ECO:0000313" key="7">
    <source>
        <dbReference type="Proteomes" id="UP000522688"/>
    </source>
</evidence>
<evidence type="ECO:0000259" key="3">
    <source>
        <dbReference type="PROSITE" id="PS50977"/>
    </source>
</evidence>
<dbReference type="RefSeq" id="WP_146855715.1">
    <property type="nucleotide sequence ID" value="NZ_BAAAHR010000002.1"/>
</dbReference>
<evidence type="ECO:0000256" key="2">
    <source>
        <dbReference type="PROSITE-ProRule" id="PRU00335"/>
    </source>
</evidence>
<keyword evidence="6" id="KW-1185">Reference proteome</keyword>
<evidence type="ECO:0000313" key="6">
    <source>
        <dbReference type="Proteomes" id="UP000321154"/>
    </source>
</evidence>
<dbReference type="InterPro" id="IPR001647">
    <property type="entry name" value="HTH_TetR"/>
</dbReference>
<feature type="DNA-binding region" description="H-T-H motif" evidence="2">
    <location>
        <begin position="30"/>
        <end position="49"/>
    </location>
</feature>
<dbReference type="GO" id="GO:0003677">
    <property type="term" value="F:DNA binding"/>
    <property type="evidence" value="ECO:0007669"/>
    <property type="project" value="UniProtKB-UniRule"/>
</dbReference>
<accession>A0A7W3PHX8</accession>
<protein>
    <submittedName>
        <fullName evidence="5">AcrR family transcriptional regulator</fullName>
    </submittedName>
</protein>
<evidence type="ECO:0000256" key="1">
    <source>
        <dbReference type="ARBA" id="ARBA00023125"/>
    </source>
</evidence>
<feature type="domain" description="HTH tetR-type" evidence="3">
    <location>
        <begin position="7"/>
        <end position="67"/>
    </location>
</feature>
<dbReference type="OrthoDB" id="3193022at2"/>
<dbReference type="AlphaFoldDB" id="A0A7W3PHX8"/>
<evidence type="ECO:0000313" key="5">
    <source>
        <dbReference type="EMBL" id="MBA8812187.1"/>
    </source>
</evidence>
<dbReference type="EMBL" id="BJUV01000019">
    <property type="protein sequence ID" value="GEK83714.1"/>
    <property type="molecule type" value="Genomic_DNA"/>
</dbReference>
<sequence length="188" mass="20586">MVDARIVQTTRSLHSAIVELASRQPVSTITVADVTRAAGINRATFYSHATSPGSLLTDVLTPELDAIRDEDARLRSEPGSDPEALTRLAVERVVDHVVRYREMYRLALPDRLDASIHHALAAHFEATSLQHVDDLPEGAVPSGVAPHIAAGFFAHALVGAIEAWLRGKRTSRKTLLDTITAMIPSWWR</sequence>
<dbReference type="SUPFAM" id="SSF46689">
    <property type="entry name" value="Homeodomain-like"/>
    <property type="match status" value="1"/>
</dbReference>
<dbReference type="PROSITE" id="PS50977">
    <property type="entry name" value="HTH_TETR_2"/>
    <property type="match status" value="1"/>
</dbReference>
<dbReference type="EMBL" id="JACGWW010000001">
    <property type="protein sequence ID" value="MBA8812187.1"/>
    <property type="molecule type" value="Genomic_DNA"/>
</dbReference>
<dbReference type="Proteomes" id="UP000321154">
    <property type="component" value="Unassembled WGS sequence"/>
</dbReference>
<evidence type="ECO:0000313" key="4">
    <source>
        <dbReference type="EMBL" id="GEK83714.1"/>
    </source>
</evidence>
<dbReference type="InterPro" id="IPR009057">
    <property type="entry name" value="Homeodomain-like_sf"/>
</dbReference>
<proteinExistence type="predicted"/>
<keyword evidence="1 2" id="KW-0238">DNA-binding</keyword>
<gene>
    <name evidence="5" type="ORF">FB463_000411</name>
    <name evidence="4" type="ORF">FFA01_20230</name>
</gene>
<reference evidence="5 7" key="2">
    <citation type="submission" date="2020-07" db="EMBL/GenBank/DDBJ databases">
        <title>Sequencing the genomes of 1000 actinobacteria strains.</title>
        <authorList>
            <person name="Klenk H.-P."/>
        </authorList>
    </citation>
    <scope>NUCLEOTIDE SEQUENCE [LARGE SCALE GENOMIC DNA]</scope>
    <source>
        <strain evidence="5 7">DSM 10309</strain>
    </source>
</reference>
<organism evidence="5 7">
    <name type="scientific">Frigoribacterium faeni</name>
    <dbReference type="NCBI Taxonomy" id="145483"/>
    <lineage>
        <taxon>Bacteria</taxon>
        <taxon>Bacillati</taxon>
        <taxon>Actinomycetota</taxon>
        <taxon>Actinomycetes</taxon>
        <taxon>Micrococcales</taxon>
        <taxon>Microbacteriaceae</taxon>
        <taxon>Frigoribacterium</taxon>
    </lineage>
</organism>
<reference evidence="4 6" key="1">
    <citation type="submission" date="2019-07" db="EMBL/GenBank/DDBJ databases">
        <title>Whole genome shotgun sequence of Frigoribacterium faeni NBRC 103066.</title>
        <authorList>
            <person name="Hosoyama A."/>
            <person name="Uohara A."/>
            <person name="Ohji S."/>
            <person name="Ichikawa N."/>
        </authorList>
    </citation>
    <scope>NUCLEOTIDE SEQUENCE [LARGE SCALE GENOMIC DNA]</scope>
    <source>
        <strain evidence="4 6">NBRC 103066</strain>
    </source>
</reference>
<dbReference type="Proteomes" id="UP000522688">
    <property type="component" value="Unassembled WGS sequence"/>
</dbReference>
<name>A0A7W3PHX8_9MICO</name>
<dbReference type="Gene3D" id="1.10.357.10">
    <property type="entry name" value="Tetracycline Repressor, domain 2"/>
    <property type="match status" value="1"/>
</dbReference>
<comment type="caution">
    <text evidence="5">The sequence shown here is derived from an EMBL/GenBank/DDBJ whole genome shotgun (WGS) entry which is preliminary data.</text>
</comment>